<keyword evidence="3" id="KW-0964">Secreted</keyword>
<dbReference type="CDD" id="cd23992">
    <property type="entry name" value="PBP_GOBP"/>
    <property type="match status" value="1"/>
</dbReference>
<dbReference type="EnsemblMetazoa" id="AALFPA23_003438.R3807">
    <property type="protein sequence ID" value="AALFPA23_003438.P3807"/>
    <property type="gene ID" value="AALFPA23_003438"/>
</dbReference>
<dbReference type="SUPFAM" id="SSF47565">
    <property type="entry name" value="Insect pheromone/odorant-binding proteins"/>
    <property type="match status" value="1"/>
</dbReference>
<evidence type="ECO:0000313" key="6">
    <source>
        <dbReference type="EnsemblMetazoa" id="AALFPA23_003438.P3807"/>
    </source>
</evidence>
<dbReference type="PANTHER" id="PTHR11857:SF43">
    <property type="entry name" value="GEO07291P1-RELATED"/>
    <property type="match status" value="1"/>
</dbReference>
<dbReference type="SMART" id="SM00708">
    <property type="entry name" value="PhBP"/>
    <property type="match status" value="1"/>
</dbReference>
<dbReference type="PANTHER" id="PTHR11857">
    <property type="entry name" value="ODORANT BINDING PROTEIN-RELATED"/>
    <property type="match status" value="1"/>
</dbReference>
<evidence type="ECO:0000256" key="4">
    <source>
        <dbReference type="ARBA" id="ARBA00022729"/>
    </source>
</evidence>
<proteinExistence type="inferred from homology"/>
<comment type="subcellular location">
    <subcellularLocation>
        <location evidence="1">Secreted</location>
    </subcellularLocation>
</comment>
<dbReference type="RefSeq" id="XP_019536426.2">
    <property type="nucleotide sequence ID" value="XM_019680881.3"/>
</dbReference>
<reference evidence="7" key="1">
    <citation type="journal article" date="2015" name="Proc. Natl. Acad. Sci. U.S.A.">
        <title>Genome sequence of the Asian Tiger mosquito, Aedes albopictus, reveals insights into its biology, genetics, and evolution.</title>
        <authorList>
            <person name="Chen X.G."/>
            <person name="Jiang X."/>
            <person name="Gu J."/>
            <person name="Xu M."/>
            <person name="Wu Y."/>
            <person name="Deng Y."/>
            <person name="Zhang C."/>
            <person name="Bonizzoni M."/>
            <person name="Dermauw W."/>
            <person name="Vontas J."/>
            <person name="Armbruster P."/>
            <person name="Huang X."/>
            <person name="Yang Y."/>
            <person name="Zhang H."/>
            <person name="He W."/>
            <person name="Peng H."/>
            <person name="Liu Y."/>
            <person name="Wu K."/>
            <person name="Chen J."/>
            <person name="Lirakis M."/>
            <person name="Topalis P."/>
            <person name="Van Leeuwen T."/>
            <person name="Hall A.B."/>
            <person name="Jiang X."/>
            <person name="Thorpe C."/>
            <person name="Mueller R.L."/>
            <person name="Sun C."/>
            <person name="Waterhouse R.M."/>
            <person name="Yan G."/>
            <person name="Tu Z.J."/>
            <person name="Fang X."/>
            <person name="James A.A."/>
        </authorList>
    </citation>
    <scope>NUCLEOTIDE SEQUENCE [LARGE SCALE GENOMIC DNA]</scope>
    <source>
        <strain evidence="7">Foshan</strain>
    </source>
</reference>
<accession>A0ABM1XW75</accession>
<reference evidence="6" key="2">
    <citation type="submission" date="2025-05" db="UniProtKB">
        <authorList>
            <consortium name="EnsemblMetazoa"/>
        </authorList>
    </citation>
    <scope>IDENTIFICATION</scope>
    <source>
        <strain evidence="6">Foshan</strain>
    </source>
</reference>
<dbReference type="InterPro" id="IPR006170">
    <property type="entry name" value="PBP/GOBP"/>
</dbReference>
<organism evidence="6 7">
    <name type="scientific">Aedes albopictus</name>
    <name type="common">Asian tiger mosquito</name>
    <name type="synonym">Stegomyia albopicta</name>
    <dbReference type="NCBI Taxonomy" id="7160"/>
    <lineage>
        <taxon>Eukaryota</taxon>
        <taxon>Metazoa</taxon>
        <taxon>Ecdysozoa</taxon>
        <taxon>Arthropoda</taxon>
        <taxon>Hexapoda</taxon>
        <taxon>Insecta</taxon>
        <taxon>Pterygota</taxon>
        <taxon>Neoptera</taxon>
        <taxon>Endopterygota</taxon>
        <taxon>Diptera</taxon>
        <taxon>Nematocera</taxon>
        <taxon>Culicoidea</taxon>
        <taxon>Culicidae</taxon>
        <taxon>Culicinae</taxon>
        <taxon>Aedini</taxon>
        <taxon>Aedes</taxon>
        <taxon>Stegomyia</taxon>
    </lineage>
</organism>
<dbReference type="Proteomes" id="UP000069940">
    <property type="component" value="Unassembled WGS sequence"/>
</dbReference>
<feature type="chain" id="PRO_5047397385" evidence="5">
    <location>
        <begin position="17"/>
        <end position="133"/>
    </location>
</feature>
<dbReference type="GeneID" id="109407727"/>
<dbReference type="Gene3D" id="1.10.238.20">
    <property type="entry name" value="Pheromone/general odorant binding protein domain"/>
    <property type="match status" value="1"/>
</dbReference>
<evidence type="ECO:0000256" key="1">
    <source>
        <dbReference type="ARBA" id="ARBA00004613"/>
    </source>
</evidence>
<comment type="similarity">
    <text evidence="2">Belongs to the PBP/GOBP family.</text>
</comment>
<dbReference type="InterPro" id="IPR036728">
    <property type="entry name" value="PBP_GOBP_sf"/>
</dbReference>
<protein>
    <submittedName>
        <fullName evidence="6">Uncharacterized protein</fullName>
    </submittedName>
</protein>
<feature type="signal peptide" evidence="5">
    <location>
        <begin position="1"/>
        <end position="16"/>
    </location>
</feature>
<keyword evidence="7" id="KW-1185">Reference proteome</keyword>
<evidence type="ECO:0000256" key="5">
    <source>
        <dbReference type="SAM" id="SignalP"/>
    </source>
</evidence>
<name>A0ABM1XW75_AEDAL</name>
<sequence length="133" mass="14520">MKCLLVISLLAVGAQAFFTPEQHEVAKKLTTACVTEIGEGLPDNVGDRFRAGDLTLTDDKSKCFMKCVFGKVGFIDDAGTINKTALVEKLSKGNTQAKAEMFAEKCSMFEGANACEKAHGLFECYWNNKAIFH</sequence>
<evidence type="ECO:0000313" key="7">
    <source>
        <dbReference type="Proteomes" id="UP000069940"/>
    </source>
</evidence>
<evidence type="ECO:0000256" key="3">
    <source>
        <dbReference type="ARBA" id="ARBA00022525"/>
    </source>
</evidence>
<evidence type="ECO:0000256" key="2">
    <source>
        <dbReference type="ARBA" id="ARBA00008098"/>
    </source>
</evidence>
<dbReference type="Pfam" id="PF01395">
    <property type="entry name" value="PBP_GOBP"/>
    <property type="match status" value="1"/>
</dbReference>
<keyword evidence="4 5" id="KW-0732">Signal</keyword>